<dbReference type="InterPro" id="IPR021373">
    <property type="entry name" value="DUF2993"/>
</dbReference>
<keyword evidence="1" id="KW-1133">Transmembrane helix</keyword>
<dbReference type="eggNOG" id="ENOG5032ZJ9">
    <property type="taxonomic scope" value="Bacteria"/>
</dbReference>
<evidence type="ECO:0008006" key="4">
    <source>
        <dbReference type="Google" id="ProtNLM"/>
    </source>
</evidence>
<comment type="caution">
    <text evidence="2">The sequence shown here is derived from an EMBL/GenBank/DDBJ whole genome shotgun (WGS) entry which is preliminary data.</text>
</comment>
<accession>R7WMW7</accession>
<dbReference type="Pfam" id="PF11209">
    <property type="entry name" value="LmeA"/>
    <property type="match status" value="1"/>
</dbReference>
<evidence type="ECO:0000313" key="3">
    <source>
        <dbReference type="Proteomes" id="UP000013525"/>
    </source>
</evidence>
<organism evidence="2 3">
    <name type="scientific">Rhodococcus rhodnii LMG 5362</name>
    <dbReference type="NCBI Taxonomy" id="1273125"/>
    <lineage>
        <taxon>Bacteria</taxon>
        <taxon>Bacillati</taxon>
        <taxon>Actinomycetota</taxon>
        <taxon>Actinomycetes</taxon>
        <taxon>Mycobacteriales</taxon>
        <taxon>Nocardiaceae</taxon>
        <taxon>Rhodococcus</taxon>
    </lineage>
</organism>
<proteinExistence type="predicted"/>
<dbReference type="EMBL" id="APMY01000062">
    <property type="protein sequence ID" value="EOM76671.1"/>
    <property type="molecule type" value="Genomic_DNA"/>
</dbReference>
<keyword evidence="1" id="KW-0812">Transmembrane</keyword>
<keyword evidence="1" id="KW-0472">Membrane</keyword>
<reference evidence="2 3" key="1">
    <citation type="journal article" date="2013" name="Genome Announc.">
        <title>Draft Genome Sequence of Rhodococcus rhodnii Strain LMG5362, a Symbiont of Rhodnius prolixus (Hemiptera, Reduviidae, Triatominae), the Principle Vector of Trypanosoma cruzi.</title>
        <authorList>
            <person name="Pachebat J.A."/>
            <person name="van Keulen G."/>
            <person name="Whitten M.M."/>
            <person name="Girdwood S."/>
            <person name="Del Sol R."/>
            <person name="Dyson P.J."/>
            <person name="Facey P.D."/>
        </authorList>
    </citation>
    <scope>NUCLEOTIDE SEQUENCE [LARGE SCALE GENOMIC DNA]</scope>
    <source>
        <strain evidence="2 3">LMG 5362</strain>
    </source>
</reference>
<feature type="transmembrane region" description="Helical" evidence="1">
    <location>
        <begin position="21"/>
        <end position="43"/>
    </location>
</feature>
<gene>
    <name evidence="2" type="ORF">Rrhod_1948</name>
</gene>
<sequence>MLHNRAVTTTAPRPPKRSRRALVIVLVVVAALVLALVAGEIYVRKRVEACLADQLTSELGSPVDIDLSWKPVLLQSIDRRIPSVSLQSEDGRFGPAVGMNVSGTAEDVTLTDDPEAPGTIGSTHAEVEWGTDGILQTIQQQSFDGLVSGVNTDPEAGTLAFELVGGLVDLTVRPTADGGNVNVETVGAQVLGLGLPTDLVSGVVETITASLQSYPLGLEPTSIDVTDDALHVVLDGSEYALPPSQGDGSSSGGCSLGL</sequence>
<dbReference type="PATRIC" id="fig|1273125.3.peg.1878"/>
<evidence type="ECO:0000256" key="1">
    <source>
        <dbReference type="SAM" id="Phobius"/>
    </source>
</evidence>
<name>R7WMW7_9NOCA</name>
<evidence type="ECO:0000313" key="2">
    <source>
        <dbReference type="EMBL" id="EOM76671.1"/>
    </source>
</evidence>
<dbReference type="Proteomes" id="UP000013525">
    <property type="component" value="Unassembled WGS sequence"/>
</dbReference>
<keyword evidence="3" id="KW-1185">Reference proteome</keyword>
<dbReference type="AlphaFoldDB" id="R7WMW7"/>
<protein>
    <recommendedName>
        <fullName evidence="4">DUF2993 domain-containing protein</fullName>
    </recommendedName>
</protein>